<organism evidence="1 2">
    <name type="scientific">candidate division MSBL1 archaeon SCGC-AAA261F19</name>
    <dbReference type="NCBI Taxonomy" id="1698275"/>
    <lineage>
        <taxon>Archaea</taxon>
        <taxon>Methanobacteriati</taxon>
        <taxon>Methanobacteriota</taxon>
        <taxon>candidate division MSBL1</taxon>
    </lineage>
</organism>
<dbReference type="Proteomes" id="UP000070565">
    <property type="component" value="Unassembled WGS sequence"/>
</dbReference>
<reference evidence="1 2" key="1">
    <citation type="journal article" date="2016" name="Sci. Rep.">
        <title>Metabolic traits of an uncultured archaeal lineage -MSBL1- from brine pools of the Red Sea.</title>
        <authorList>
            <person name="Mwirichia R."/>
            <person name="Alam I."/>
            <person name="Rashid M."/>
            <person name="Vinu M."/>
            <person name="Ba-Alawi W."/>
            <person name="Anthony Kamau A."/>
            <person name="Kamanda Ngugi D."/>
            <person name="Goker M."/>
            <person name="Klenk H.P."/>
            <person name="Bajic V."/>
            <person name="Stingl U."/>
        </authorList>
    </citation>
    <scope>NUCLEOTIDE SEQUENCE [LARGE SCALE GENOMIC DNA]</scope>
    <source>
        <strain evidence="1">SCGC-AAA261F19</strain>
    </source>
</reference>
<dbReference type="EMBL" id="LHXZ01000017">
    <property type="protein sequence ID" value="KXB03365.1"/>
    <property type="molecule type" value="Genomic_DNA"/>
</dbReference>
<dbReference type="AlphaFoldDB" id="A0A133VAD7"/>
<accession>A0A133VAD7</accession>
<evidence type="ECO:0000313" key="1">
    <source>
        <dbReference type="EMBL" id="KXB03365.1"/>
    </source>
</evidence>
<name>A0A133VAD7_9EURY</name>
<sequence>MSRCRICGAVLSKNEEGICRECMRRSDPFGEKFEKMIGSPKKGRNKSIRIQHTDEGTRIDVSGDADVDELKKRYGEEAEIYKDGKRITEPIVEVTGEEEEKA</sequence>
<proteinExistence type="predicted"/>
<keyword evidence="2" id="KW-1185">Reference proteome</keyword>
<gene>
    <name evidence="1" type="ORF">AKJ45_01765</name>
</gene>
<evidence type="ECO:0000313" key="2">
    <source>
        <dbReference type="Proteomes" id="UP000070565"/>
    </source>
</evidence>
<protein>
    <submittedName>
        <fullName evidence="1">Uncharacterized protein</fullName>
    </submittedName>
</protein>
<comment type="caution">
    <text evidence="1">The sequence shown here is derived from an EMBL/GenBank/DDBJ whole genome shotgun (WGS) entry which is preliminary data.</text>
</comment>